<comment type="caution">
    <text evidence="1">The sequence shown here is derived from an EMBL/GenBank/DDBJ whole genome shotgun (WGS) entry which is preliminary data.</text>
</comment>
<dbReference type="EMBL" id="JAQFWP010000004">
    <property type="protein sequence ID" value="MDA2803646.1"/>
    <property type="molecule type" value="Genomic_DNA"/>
</dbReference>
<evidence type="ECO:0008006" key="3">
    <source>
        <dbReference type="Google" id="ProtNLM"/>
    </source>
</evidence>
<proteinExistence type="predicted"/>
<protein>
    <recommendedName>
        <fullName evidence="3">Polyphosphate polymerase domain-containing protein</fullName>
    </recommendedName>
</protein>
<organism evidence="1 2">
    <name type="scientific">Nocardiopsis suaedae</name>
    <dbReference type="NCBI Taxonomy" id="3018444"/>
    <lineage>
        <taxon>Bacteria</taxon>
        <taxon>Bacillati</taxon>
        <taxon>Actinomycetota</taxon>
        <taxon>Actinomycetes</taxon>
        <taxon>Streptosporangiales</taxon>
        <taxon>Nocardiopsidaceae</taxon>
        <taxon>Nocardiopsis</taxon>
    </lineage>
</organism>
<dbReference type="InterPro" id="IPR033469">
    <property type="entry name" value="CYTH-like_dom_sf"/>
</dbReference>
<dbReference type="Proteomes" id="UP001165685">
    <property type="component" value="Unassembled WGS sequence"/>
</dbReference>
<name>A0ABT4TH17_9ACTN</name>
<reference evidence="1" key="1">
    <citation type="submission" date="2023-01" db="EMBL/GenBank/DDBJ databases">
        <title>Draft genome sequence of Nocardiopsis sp. LSu2-4 isolated from halophytes.</title>
        <authorList>
            <person name="Duangmal K."/>
            <person name="Chantavorakit T."/>
        </authorList>
    </citation>
    <scope>NUCLEOTIDE SEQUENCE</scope>
    <source>
        <strain evidence="1">LSu2-4</strain>
    </source>
</reference>
<sequence>MSARGEDGPGLRLPEDEPVYARTGGFAVFNQLGVKLDFPASIPDAEYYDWLDAAKEAIGSLVEGAEIAEKSYARTEPRTNTGVYYDTEDHRLLRDDMVLRTTCNIKTHAFCAFKLGADANGVRRDHRYSFGGEDKRTIQLRPDSPEAVNAVKRLLAREDIDHPGVHLRKATGLTGDDLSPAIRLRQVRHPFFVWLDGRDALRCTMDRVRVVDLRAPDPEATEASFGEVEFPLFPRLAPETARDPRVPRLMSVLSDLLRERFGVDYVADSKYRRAAKALGLHWT</sequence>
<dbReference type="SUPFAM" id="SSF55154">
    <property type="entry name" value="CYTH-like phosphatases"/>
    <property type="match status" value="1"/>
</dbReference>
<evidence type="ECO:0000313" key="1">
    <source>
        <dbReference type="EMBL" id="MDA2803646.1"/>
    </source>
</evidence>
<keyword evidence="2" id="KW-1185">Reference proteome</keyword>
<accession>A0ABT4TH17</accession>
<evidence type="ECO:0000313" key="2">
    <source>
        <dbReference type="Proteomes" id="UP001165685"/>
    </source>
</evidence>
<gene>
    <name evidence="1" type="ORF">O4U47_03915</name>
</gene>
<dbReference type="RefSeq" id="WP_270676134.1">
    <property type="nucleotide sequence ID" value="NZ_JAQFWP010000004.1"/>
</dbReference>